<dbReference type="PROSITE" id="PS50235">
    <property type="entry name" value="USP_3"/>
    <property type="match status" value="1"/>
</dbReference>
<evidence type="ECO:0000256" key="2">
    <source>
        <dbReference type="RuleBase" id="RU366025"/>
    </source>
</evidence>
<keyword evidence="2" id="KW-0788">Thiol protease</keyword>
<dbReference type="Gene3D" id="3.90.70.10">
    <property type="entry name" value="Cysteine proteinases"/>
    <property type="match status" value="1"/>
</dbReference>
<dbReference type="InterPro" id="IPR038765">
    <property type="entry name" value="Papain-like_cys_pep_sf"/>
</dbReference>
<evidence type="ECO:0000256" key="3">
    <source>
        <dbReference type="SAM" id="MobiDB-lite"/>
    </source>
</evidence>
<feature type="region of interest" description="Disordered" evidence="3">
    <location>
        <begin position="223"/>
        <end position="249"/>
    </location>
</feature>
<keyword evidence="2" id="KW-0645">Protease</keyword>
<protein>
    <recommendedName>
        <fullName evidence="2">Ubiquitin carboxyl-terminal hydrolase</fullName>
        <ecNumber evidence="2">3.4.19.12</ecNumber>
    </recommendedName>
</protein>
<proteinExistence type="inferred from homology"/>
<name>A0A7R9TMJ0_MICPS</name>
<dbReference type="EC" id="3.4.19.12" evidence="2"/>
<keyword evidence="2" id="KW-0378">Hydrolase</keyword>
<comment type="similarity">
    <text evidence="1 2">Belongs to the peptidase C19 family.</text>
</comment>
<evidence type="ECO:0000256" key="1">
    <source>
        <dbReference type="ARBA" id="ARBA00009085"/>
    </source>
</evidence>
<dbReference type="GO" id="GO:0016579">
    <property type="term" value="P:protein deubiquitination"/>
    <property type="evidence" value="ECO:0007669"/>
    <property type="project" value="InterPro"/>
</dbReference>
<dbReference type="Pfam" id="PF00443">
    <property type="entry name" value="UCH"/>
    <property type="match status" value="1"/>
</dbReference>
<evidence type="ECO:0000313" key="5">
    <source>
        <dbReference type="EMBL" id="CAD8239879.1"/>
    </source>
</evidence>
<comment type="catalytic activity">
    <reaction evidence="2">
        <text>Thiol-dependent hydrolysis of ester, thioester, amide, peptide and isopeptide bonds formed by the C-terminal Gly of ubiquitin (a 76-residue protein attached to proteins as an intracellular targeting signal).</text>
        <dbReference type="EC" id="3.4.19.12"/>
    </reaction>
</comment>
<feature type="domain" description="USP" evidence="4">
    <location>
        <begin position="34"/>
        <end position="420"/>
    </location>
</feature>
<dbReference type="AlphaFoldDB" id="A0A7R9TMJ0"/>
<dbReference type="PROSITE" id="PS00972">
    <property type="entry name" value="USP_1"/>
    <property type="match status" value="1"/>
</dbReference>
<keyword evidence="2" id="KW-0833">Ubl conjugation pathway</keyword>
<dbReference type="InterPro" id="IPR001394">
    <property type="entry name" value="Peptidase_C19_UCH"/>
</dbReference>
<feature type="compositionally biased region" description="Gly residues" evidence="3">
    <location>
        <begin position="225"/>
        <end position="235"/>
    </location>
</feature>
<dbReference type="SUPFAM" id="SSF54001">
    <property type="entry name" value="Cysteine proteinases"/>
    <property type="match status" value="1"/>
</dbReference>
<dbReference type="PROSITE" id="PS00973">
    <property type="entry name" value="USP_2"/>
    <property type="match status" value="1"/>
</dbReference>
<sequence>MSKMSTKSAPAASASATIEDATRVVMYNTPRGLRGLQNLGNTCFLNSCVQCLAHAPPFSDYFLSEPAYPRRRKKTILAPAMEAVVKAIHDANPSVASARRVAAHNPRGLLRAMDDVPPLDLFTDRDQHDSQEFLRMLLENLNDELNVVEKPPPYREEKDDFTEPENVKADRLWAQYVARCDSVMTRTFAGQLRSSVECHKCGTCSTSYDPFWDLSLPLRASKKGSVGGGGGGSGSGRSTPDGGGELERKSGSRFSRFIGSSSSAGPIGVIDCLRAFTEDETLEGSDTRTCPKCKVKGSATKRLRVKRWPRVLVIHLKRFTWGKSGRPGKKMDAAVDVPYDLSLGDFLADDALEGGRGLHPPKYKLFAVTNHMGSLGGGHYTASCEVGGGKWFTFNDENCSGEDGPPRVSKHAYVLFYALQ</sequence>
<comment type="function">
    <text evidence="2">Recognizes and hydrolyzes the peptide bond at the C-terminal Gly of ubiquitin. Involved in the processing of poly-ubiquitin precursors as well as that of ubiquitinated proteins.</text>
</comment>
<dbReference type="CDD" id="cd02674">
    <property type="entry name" value="Peptidase_C19R"/>
    <property type="match status" value="1"/>
</dbReference>
<organism evidence="5">
    <name type="scientific">Micromonas pusilla</name>
    <name type="common">Picoplanktonic green alga</name>
    <name type="synonym">Chromulina pusilla</name>
    <dbReference type="NCBI Taxonomy" id="38833"/>
    <lineage>
        <taxon>Eukaryota</taxon>
        <taxon>Viridiplantae</taxon>
        <taxon>Chlorophyta</taxon>
        <taxon>Mamiellophyceae</taxon>
        <taxon>Mamiellales</taxon>
        <taxon>Mamiellaceae</taxon>
        <taxon>Micromonas</taxon>
    </lineage>
</organism>
<dbReference type="InterPro" id="IPR028889">
    <property type="entry name" value="USP"/>
</dbReference>
<gene>
    <name evidence="5" type="ORF">MPUS1402_LOCUS6954</name>
</gene>
<evidence type="ECO:0000259" key="4">
    <source>
        <dbReference type="PROSITE" id="PS50235"/>
    </source>
</evidence>
<reference evidence="5" key="1">
    <citation type="submission" date="2021-01" db="EMBL/GenBank/DDBJ databases">
        <authorList>
            <person name="Corre E."/>
            <person name="Pelletier E."/>
            <person name="Niang G."/>
            <person name="Scheremetjew M."/>
            <person name="Finn R."/>
            <person name="Kale V."/>
            <person name="Holt S."/>
            <person name="Cochrane G."/>
            <person name="Meng A."/>
            <person name="Brown T."/>
            <person name="Cohen L."/>
        </authorList>
    </citation>
    <scope>NUCLEOTIDE SEQUENCE</scope>
    <source>
        <strain evidence="5">RCC1614</strain>
    </source>
</reference>
<dbReference type="InterPro" id="IPR050185">
    <property type="entry name" value="Ub_carboxyl-term_hydrolase"/>
</dbReference>
<dbReference type="InterPro" id="IPR018200">
    <property type="entry name" value="USP_CS"/>
</dbReference>
<dbReference type="EMBL" id="HBDY01009307">
    <property type="protein sequence ID" value="CAD8239879.1"/>
    <property type="molecule type" value="Transcribed_RNA"/>
</dbReference>
<dbReference type="GO" id="GO:0004843">
    <property type="term" value="F:cysteine-type deubiquitinase activity"/>
    <property type="evidence" value="ECO:0007669"/>
    <property type="project" value="UniProtKB-UniRule"/>
</dbReference>
<dbReference type="PANTHER" id="PTHR21646">
    <property type="entry name" value="UBIQUITIN CARBOXYL-TERMINAL HYDROLASE"/>
    <property type="match status" value="1"/>
</dbReference>
<accession>A0A7R9TMJ0</accession>
<dbReference type="GO" id="GO:0006508">
    <property type="term" value="P:proteolysis"/>
    <property type="evidence" value="ECO:0007669"/>
    <property type="project" value="UniProtKB-KW"/>
</dbReference>
<dbReference type="PANTHER" id="PTHR21646:SF23">
    <property type="entry name" value="UBIQUITIN CARBOXYL-TERMINAL HYDROLASE USP2"/>
    <property type="match status" value="1"/>
</dbReference>